<comment type="subcellular location">
    <subcellularLocation>
        <location evidence="1">Nucleus</location>
    </subcellularLocation>
</comment>
<dbReference type="InterPro" id="IPR036864">
    <property type="entry name" value="Zn2-C6_fun-type_DNA-bd_sf"/>
</dbReference>
<gene>
    <name evidence="8" type="ORF">GTA08_BOTSDO07352</name>
</gene>
<dbReference type="InterPro" id="IPR050815">
    <property type="entry name" value="TF_fung"/>
</dbReference>
<comment type="caution">
    <text evidence="8">The sequence shown here is derived from an EMBL/GenBank/DDBJ whole genome shotgun (WGS) entry which is preliminary data.</text>
</comment>
<evidence type="ECO:0000256" key="3">
    <source>
        <dbReference type="ARBA" id="ARBA00023015"/>
    </source>
</evidence>
<keyword evidence="3" id="KW-0805">Transcription regulation</keyword>
<dbReference type="Proteomes" id="UP000572817">
    <property type="component" value="Unassembled WGS sequence"/>
</dbReference>
<evidence type="ECO:0000259" key="7">
    <source>
        <dbReference type="Pfam" id="PF04082"/>
    </source>
</evidence>
<accession>A0A8H4IPV8</accession>
<evidence type="ECO:0000313" key="9">
    <source>
        <dbReference type="Proteomes" id="UP000572817"/>
    </source>
</evidence>
<dbReference type="InterPro" id="IPR007219">
    <property type="entry name" value="XnlR_reg_dom"/>
</dbReference>
<protein>
    <submittedName>
        <fullName evidence="8">C6 transcription protein</fullName>
    </submittedName>
</protein>
<dbReference type="CDD" id="cd12148">
    <property type="entry name" value="fungal_TF_MHR"/>
    <property type="match status" value="1"/>
</dbReference>
<organism evidence="8 9">
    <name type="scientific">Botryosphaeria dothidea</name>
    <dbReference type="NCBI Taxonomy" id="55169"/>
    <lineage>
        <taxon>Eukaryota</taxon>
        <taxon>Fungi</taxon>
        <taxon>Dikarya</taxon>
        <taxon>Ascomycota</taxon>
        <taxon>Pezizomycotina</taxon>
        <taxon>Dothideomycetes</taxon>
        <taxon>Dothideomycetes incertae sedis</taxon>
        <taxon>Botryosphaeriales</taxon>
        <taxon>Botryosphaeriaceae</taxon>
        <taxon>Botryosphaeria</taxon>
    </lineage>
</organism>
<proteinExistence type="predicted"/>
<keyword evidence="5" id="KW-0539">Nucleus</keyword>
<feature type="domain" description="Xylanolytic transcriptional activator regulatory" evidence="7">
    <location>
        <begin position="182"/>
        <end position="441"/>
    </location>
</feature>
<evidence type="ECO:0000256" key="1">
    <source>
        <dbReference type="ARBA" id="ARBA00004123"/>
    </source>
</evidence>
<evidence type="ECO:0000256" key="6">
    <source>
        <dbReference type="SAM" id="MobiDB-lite"/>
    </source>
</evidence>
<dbReference type="Pfam" id="PF04082">
    <property type="entry name" value="Fungal_trans"/>
    <property type="match status" value="1"/>
</dbReference>
<dbReference type="GO" id="GO:0003677">
    <property type="term" value="F:DNA binding"/>
    <property type="evidence" value="ECO:0007669"/>
    <property type="project" value="InterPro"/>
</dbReference>
<dbReference type="GO" id="GO:0005634">
    <property type="term" value="C:nucleus"/>
    <property type="evidence" value="ECO:0007669"/>
    <property type="project" value="UniProtKB-SubCell"/>
</dbReference>
<feature type="region of interest" description="Disordered" evidence="6">
    <location>
        <begin position="111"/>
        <end position="137"/>
    </location>
</feature>
<evidence type="ECO:0000256" key="2">
    <source>
        <dbReference type="ARBA" id="ARBA00022723"/>
    </source>
</evidence>
<evidence type="ECO:0000256" key="4">
    <source>
        <dbReference type="ARBA" id="ARBA00023163"/>
    </source>
</evidence>
<keyword evidence="4" id="KW-0804">Transcription</keyword>
<dbReference type="GO" id="GO:0008270">
    <property type="term" value="F:zinc ion binding"/>
    <property type="evidence" value="ECO:0007669"/>
    <property type="project" value="InterPro"/>
</dbReference>
<feature type="compositionally biased region" description="Polar residues" evidence="6">
    <location>
        <begin position="113"/>
        <end position="137"/>
    </location>
</feature>
<dbReference type="AlphaFoldDB" id="A0A8H4IPV8"/>
<reference evidence="8" key="1">
    <citation type="submission" date="2020-04" db="EMBL/GenBank/DDBJ databases">
        <title>Genome Assembly and Annotation of Botryosphaeria dothidea sdau 11-99, a Latent Pathogen of Apple Fruit Ring Rot in China.</title>
        <authorList>
            <person name="Yu C."/>
            <person name="Diao Y."/>
            <person name="Lu Q."/>
            <person name="Zhao J."/>
            <person name="Cui S."/>
            <person name="Peng C."/>
            <person name="He B."/>
            <person name="Liu H."/>
        </authorList>
    </citation>
    <scope>NUCLEOTIDE SEQUENCE [LARGE SCALE GENOMIC DNA]</scope>
    <source>
        <strain evidence="8">Sdau11-99</strain>
    </source>
</reference>
<dbReference type="GO" id="GO:0000981">
    <property type="term" value="F:DNA-binding transcription factor activity, RNA polymerase II-specific"/>
    <property type="evidence" value="ECO:0007669"/>
    <property type="project" value="InterPro"/>
</dbReference>
<dbReference type="PANTHER" id="PTHR47338:SF20">
    <property type="entry name" value="ZN(II)2CYS6 TRANSCRIPTION FACTOR (EUROFUNG)"/>
    <property type="match status" value="1"/>
</dbReference>
<dbReference type="GO" id="GO:0006351">
    <property type="term" value="P:DNA-templated transcription"/>
    <property type="evidence" value="ECO:0007669"/>
    <property type="project" value="InterPro"/>
</dbReference>
<evidence type="ECO:0000256" key="5">
    <source>
        <dbReference type="ARBA" id="ARBA00023242"/>
    </source>
</evidence>
<keyword evidence="2" id="KW-0479">Metal-binding</keyword>
<dbReference type="EMBL" id="WWBZ02000040">
    <property type="protein sequence ID" value="KAF4305041.1"/>
    <property type="molecule type" value="Genomic_DNA"/>
</dbReference>
<dbReference type="PANTHER" id="PTHR47338">
    <property type="entry name" value="ZN(II)2CYS6 TRANSCRIPTION FACTOR (EUROFUNG)-RELATED"/>
    <property type="match status" value="1"/>
</dbReference>
<sequence length="642" mass="71355">MARGASCAAAKIIPAGRLRRPHFSPHPSRPGRVFGVNVRHAIRPQCDIFAVIKGSRQEQNSLPRCGFCVRNRVECRYAAGSKRPGLRAGYVSQLETRLGELEDRVRNLEHGQAPNTEPCTPSIEPSQHYTASTTQAGPTMGDVLAEIQQQPSPSVTSAGHDQGYSIHNLLSPALAIELCGIWFDTYHPWFPILHQPSLSENLRASPDLEQCTHFLTIKAIAAVTLAHTRSMLATSEQLKRWSKELRDQVLVEAVEQSSLHSIQALLILSNLECGEGRSSKFWNLVALCKRMTLQLGLRDFVANQGNDFGGRSTIPPRLLPLPCTIIDREERIRAYWMTELLDSISTLGAGWNSTISPPPEVTAVLPCSDSIWAFPEHIINIWSIGEFHFSSAFSLCIILSTSELWHVHRFLQQSFNLRIYEQKSRFQVESQQIDERLTTWRAEFVAAVYRLINTEHAQEERAEMDPNIVLTNCILDCAVIVLFQRLSPCPAGIDAPCDSWTYATNRCVYAADDLSAKLRQASDAELRVANPNLLLAVFAAARFYLVYAKAVNAELPRNLRVLVRALHVCGERWELARRLETVLQTAAAEHQMPVFMSSLPVQFFDPQFSSLEVGDTVVAAAEALEEVMGLGVGGGARSEGTV</sequence>
<evidence type="ECO:0000313" key="8">
    <source>
        <dbReference type="EMBL" id="KAF4305041.1"/>
    </source>
</evidence>
<dbReference type="Gene3D" id="4.10.240.10">
    <property type="entry name" value="Zn(2)-C6 fungal-type DNA-binding domain"/>
    <property type="match status" value="1"/>
</dbReference>
<name>A0A8H4IPV8_9PEZI</name>
<dbReference type="OrthoDB" id="3862662at2759"/>
<keyword evidence="9" id="KW-1185">Reference proteome</keyword>